<proteinExistence type="predicted"/>
<protein>
    <submittedName>
        <fullName evidence="1">Uncharacterized protein</fullName>
    </submittedName>
</protein>
<dbReference type="KEGG" id="lpv:HYN51_03895"/>
<name>A0A2Y9TVL1_9GAMM</name>
<sequence>MDWYLQGDLYIDASKTGVSMNEMINHFKPGSPVSNVTMEGTVNHIYIKTQDGWLNVTSGSMTKGGDK</sequence>
<evidence type="ECO:0000313" key="1">
    <source>
        <dbReference type="EMBL" id="AWH87778.1"/>
    </source>
</evidence>
<keyword evidence="2" id="KW-1185">Reference proteome</keyword>
<reference evidence="1 2" key="1">
    <citation type="journal article" date="2019" name="Int. J. Syst. Evol. Microbiol.">
        <title>Limnobaculum parvum gen. nov., sp. nov., isolated from a freshwater lake.</title>
        <authorList>
            <person name="Baek C."/>
            <person name="Shin S.K."/>
            <person name="Yi H."/>
        </authorList>
    </citation>
    <scope>NUCLEOTIDE SEQUENCE [LARGE SCALE GENOMIC DNA]</scope>
    <source>
        <strain evidence="1 2">HYN0051</strain>
    </source>
</reference>
<gene>
    <name evidence="1" type="ORF">HYN51_03895</name>
</gene>
<dbReference type="EMBL" id="CP029185">
    <property type="protein sequence ID" value="AWH87778.1"/>
    <property type="molecule type" value="Genomic_DNA"/>
</dbReference>
<evidence type="ECO:0000313" key="2">
    <source>
        <dbReference type="Proteomes" id="UP000244908"/>
    </source>
</evidence>
<dbReference type="Proteomes" id="UP000244908">
    <property type="component" value="Chromosome"/>
</dbReference>
<dbReference type="AlphaFoldDB" id="A0A2Y9TVL1"/>
<organism evidence="1 2">
    <name type="scientific">Limnobaculum parvum</name>
    <dbReference type="NCBI Taxonomy" id="2172103"/>
    <lineage>
        <taxon>Bacteria</taxon>
        <taxon>Pseudomonadati</taxon>
        <taxon>Pseudomonadota</taxon>
        <taxon>Gammaproteobacteria</taxon>
        <taxon>Enterobacterales</taxon>
        <taxon>Budviciaceae</taxon>
        <taxon>Limnobaculum</taxon>
    </lineage>
</organism>
<accession>A0A2Y9TVL1</accession>